<dbReference type="PIRSF" id="PIRSF016599">
    <property type="entry name" value="Xaa-His_dipept"/>
    <property type="match status" value="1"/>
</dbReference>
<dbReference type="PRINTS" id="PR00934">
    <property type="entry name" value="XHISDIPTASE"/>
</dbReference>
<dbReference type="Proteomes" id="UP000268059">
    <property type="component" value="Chromosome"/>
</dbReference>
<dbReference type="OrthoDB" id="9773892at2"/>
<reference evidence="1 2" key="1">
    <citation type="submission" date="2018-11" db="EMBL/GenBank/DDBJ databases">
        <title>Novel Erysipelotrichaceae bacterium isolated from small intestine of a swine.</title>
        <authorList>
            <person name="Kim J.S."/>
            <person name="Choe H."/>
            <person name="Lee Y.R."/>
            <person name="Kim K.M."/>
            <person name="Park D.S."/>
        </authorList>
    </citation>
    <scope>NUCLEOTIDE SEQUENCE [LARGE SCALE GENOMIC DNA]</scope>
    <source>
        <strain evidence="1 2">SG0102</strain>
    </source>
</reference>
<dbReference type="PANTHER" id="PTHR43501:SF1">
    <property type="entry name" value="CYTOSOL NON-SPECIFIC DIPEPTIDASE"/>
    <property type="match status" value="1"/>
</dbReference>
<protein>
    <submittedName>
        <fullName evidence="1">Aminoacyl-histidine dipeptidase</fullName>
    </submittedName>
</protein>
<dbReference type="InterPro" id="IPR002933">
    <property type="entry name" value="Peptidase_M20"/>
</dbReference>
<keyword evidence="2" id="KW-1185">Reference proteome</keyword>
<dbReference type="FunFam" id="3.40.630.10:FF:000018">
    <property type="entry name" value="Aminoacyl-histidine dipeptidase PepD"/>
    <property type="match status" value="1"/>
</dbReference>
<accession>A0A3G9J5L2</accession>
<dbReference type="Pfam" id="PF01546">
    <property type="entry name" value="Peptidase_M20"/>
    <property type="match status" value="1"/>
</dbReference>
<dbReference type="PANTHER" id="PTHR43501">
    <property type="entry name" value="CYTOSOL NON-SPECIFIC DIPEPTIDASE"/>
    <property type="match status" value="1"/>
</dbReference>
<organism evidence="1 2">
    <name type="scientific">Intestinibaculum porci</name>
    <dbReference type="NCBI Taxonomy" id="2487118"/>
    <lineage>
        <taxon>Bacteria</taxon>
        <taxon>Bacillati</taxon>
        <taxon>Bacillota</taxon>
        <taxon>Erysipelotrichia</taxon>
        <taxon>Erysipelotrichales</taxon>
        <taxon>Erysipelotrichaceae</taxon>
        <taxon>Intestinibaculum</taxon>
    </lineage>
</organism>
<dbReference type="GO" id="GO:0005829">
    <property type="term" value="C:cytosol"/>
    <property type="evidence" value="ECO:0007669"/>
    <property type="project" value="TreeGrafter"/>
</dbReference>
<dbReference type="EMBL" id="AP019309">
    <property type="protein sequence ID" value="BBH26467.1"/>
    <property type="molecule type" value="Genomic_DNA"/>
</dbReference>
<evidence type="ECO:0000313" key="2">
    <source>
        <dbReference type="Proteomes" id="UP000268059"/>
    </source>
</evidence>
<dbReference type="InterPro" id="IPR001160">
    <property type="entry name" value="Peptidase_M20C"/>
</dbReference>
<dbReference type="Gene3D" id="3.40.630.10">
    <property type="entry name" value="Zn peptidases"/>
    <property type="match status" value="2"/>
</dbReference>
<dbReference type="SUPFAM" id="SSF53187">
    <property type="entry name" value="Zn-dependent exopeptidases"/>
    <property type="match status" value="1"/>
</dbReference>
<dbReference type="NCBIfam" id="TIGR01893">
    <property type="entry name" value="aa-his-dipept"/>
    <property type="match status" value="1"/>
</dbReference>
<dbReference type="RefSeq" id="WP_125119333.1">
    <property type="nucleotide sequence ID" value="NZ_AP019309.1"/>
</dbReference>
<dbReference type="GO" id="GO:0070573">
    <property type="term" value="F:metallodipeptidase activity"/>
    <property type="evidence" value="ECO:0007669"/>
    <property type="project" value="TreeGrafter"/>
</dbReference>
<dbReference type="InParanoid" id="A0A3G9J5L2"/>
<dbReference type="KEGG" id="ebm:SG0102_14010"/>
<evidence type="ECO:0000313" key="1">
    <source>
        <dbReference type="EMBL" id="BBH26467.1"/>
    </source>
</evidence>
<proteinExistence type="predicted"/>
<sequence length="471" mass="52857">MLERKADYYFKKITSIPHGSYHEAWLADYIAYFCDEHDYRYVRDEMSNMVVYAPATKGYEKHEPVALQAHLDMVCESKPGKVFDFDNEPIPLKKAKGYYFADGTTLGADDAAGVAIILAILDECPPHPDLTCIFTVQEEVGLLGVNALDQSLINVKKLISLDDDQFGVTTISCAGSRYVRLKKDLHPEENRDPAYRLTVSGLLGGHSGDEIAHGRANAALLVARLLKHLLDEGFDVRLAKLYAGQKPNAIPNFGEAVFASISSDDHLQDSLEECFALIQGEYPNDSNIKMSFEEVEWNDVYPGDESDAIINAIYLNPNGVMTMSPEIKGHPLTSLNLGIANTENHVATLHYCVRAENDNEKDFVCDRLSTLGYLFGFSVEEFANAGGWRYEKHSPLRKQVKSLYKQMFKKQMKEVAMHAGLEAGIFKAAHPDLDIVTLGAQLEHIHTYHERMNIQSFHDLYRFVKKLLGEL</sequence>
<dbReference type="GO" id="GO:0006508">
    <property type="term" value="P:proteolysis"/>
    <property type="evidence" value="ECO:0007669"/>
    <property type="project" value="InterPro"/>
</dbReference>
<gene>
    <name evidence="1" type="ORF">SG0102_14010</name>
</gene>
<name>A0A3G9J5L2_9FIRM</name>
<dbReference type="AlphaFoldDB" id="A0A3G9J5L2"/>